<dbReference type="Proteomes" id="UP000031014">
    <property type="component" value="Unassembled WGS sequence"/>
</dbReference>
<dbReference type="Gene3D" id="3.40.630.10">
    <property type="entry name" value="Zn peptidases"/>
    <property type="match status" value="1"/>
</dbReference>
<proteinExistence type="predicted"/>
<evidence type="ECO:0000259" key="6">
    <source>
        <dbReference type="Pfam" id="PF07687"/>
    </source>
</evidence>
<dbReference type="Pfam" id="PF01546">
    <property type="entry name" value="Peptidase_M20"/>
    <property type="match status" value="1"/>
</dbReference>
<dbReference type="PIRSF" id="PIRSF037238">
    <property type="entry name" value="Carboxypeptidase_G2"/>
    <property type="match status" value="1"/>
</dbReference>
<dbReference type="PANTHER" id="PTHR43808">
    <property type="entry name" value="ACETYLORNITHINE DEACETYLASE"/>
    <property type="match status" value="1"/>
</dbReference>
<dbReference type="SUPFAM" id="SSF53187">
    <property type="entry name" value="Zn-dependent exopeptidases"/>
    <property type="match status" value="1"/>
</dbReference>
<keyword evidence="4" id="KW-0862">Zinc</keyword>
<reference evidence="7 8" key="1">
    <citation type="submission" date="2013-06" db="EMBL/GenBank/DDBJ databases">
        <title>Whole genome shotgun sequence of Bacillus selenatarsenatis SF-1.</title>
        <authorList>
            <person name="Kuroda M."/>
            <person name="Sei K."/>
            <person name="Yamashita M."/>
            <person name="Ike M."/>
        </authorList>
    </citation>
    <scope>NUCLEOTIDE SEQUENCE [LARGE SCALE GENOMIC DNA]</scope>
    <source>
        <strain evidence="7 8">SF-1</strain>
    </source>
</reference>
<dbReference type="EMBL" id="BASE01000028">
    <property type="protein sequence ID" value="GAM13205.1"/>
    <property type="molecule type" value="Genomic_DNA"/>
</dbReference>
<evidence type="ECO:0000313" key="8">
    <source>
        <dbReference type="Proteomes" id="UP000031014"/>
    </source>
</evidence>
<dbReference type="GO" id="GO:0046872">
    <property type="term" value="F:metal ion binding"/>
    <property type="evidence" value="ECO:0007669"/>
    <property type="project" value="UniProtKB-KW"/>
</dbReference>
<evidence type="ECO:0000256" key="2">
    <source>
        <dbReference type="ARBA" id="ARBA00022723"/>
    </source>
</evidence>
<organism evidence="7 8">
    <name type="scientific">Mesobacillus selenatarsenatis (strain DSM 18680 / JCM 14380 / FERM P-15431 / SF-1)</name>
    <dbReference type="NCBI Taxonomy" id="1321606"/>
    <lineage>
        <taxon>Bacteria</taxon>
        <taxon>Bacillati</taxon>
        <taxon>Bacillota</taxon>
        <taxon>Bacilli</taxon>
        <taxon>Bacillales</taxon>
        <taxon>Bacillaceae</taxon>
        <taxon>Mesobacillus</taxon>
    </lineage>
</organism>
<keyword evidence="3" id="KW-0378">Hydrolase</keyword>
<protein>
    <recommendedName>
        <fullName evidence="6">Peptidase M20 dimerisation domain-containing protein</fullName>
    </recommendedName>
</protein>
<dbReference type="InterPro" id="IPR001261">
    <property type="entry name" value="ArgE/DapE_CS"/>
</dbReference>
<dbReference type="SUPFAM" id="SSF55031">
    <property type="entry name" value="Bacterial exopeptidase dimerisation domain"/>
    <property type="match status" value="1"/>
</dbReference>
<dbReference type="PROSITE" id="PS00758">
    <property type="entry name" value="ARGE_DAPE_CPG2_1"/>
    <property type="match status" value="1"/>
</dbReference>
<evidence type="ECO:0000256" key="3">
    <source>
        <dbReference type="ARBA" id="ARBA00022801"/>
    </source>
</evidence>
<gene>
    <name evidence="7" type="ORF">SAMD00020551_1343</name>
</gene>
<name>A0A0A8WZN2_MESS1</name>
<feature type="active site" description="Proton acceptor" evidence="5">
    <location>
        <position position="144"/>
    </location>
</feature>
<dbReference type="STRING" id="1321606.SAMD00020551_1343"/>
<accession>A0A0A8WZN2</accession>
<keyword evidence="8" id="KW-1185">Reference proteome</keyword>
<comment type="cofactor">
    <cofactor evidence="1">
        <name>Zn(2+)</name>
        <dbReference type="ChEBI" id="CHEBI:29105"/>
    </cofactor>
</comment>
<dbReference type="InterPro" id="IPR011650">
    <property type="entry name" value="Peptidase_M20_dimer"/>
</dbReference>
<evidence type="ECO:0000256" key="4">
    <source>
        <dbReference type="ARBA" id="ARBA00022833"/>
    </source>
</evidence>
<dbReference type="AlphaFoldDB" id="A0A0A8WZN2"/>
<evidence type="ECO:0000256" key="5">
    <source>
        <dbReference type="PIRSR" id="PIRSR037238-1"/>
    </source>
</evidence>
<evidence type="ECO:0000256" key="1">
    <source>
        <dbReference type="ARBA" id="ARBA00001947"/>
    </source>
</evidence>
<dbReference type="PANTHER" id="PTHR43808:SF9">
    <property type="entry name" value="BLL0789 PROTEIN"/>
    <property type="match status" value="1"/>
</dbReference>
<dbReference type="GO" id="GO:0016787">
    <property type="term" value="F:hydrolase activity"/>
    <property type="evidence" value="ECO:0007669"/>
    <property type="project" value="UniProtKB-KW"/>
</dbReference>
<dbReference type="InterPro" id="IPR017150">
    <property type="entry name" value="Pept_M20_glutamate_carboxypep"/>
</dbReference>
<dbReference type="RefSeq" id="WP_041965071.1">
    <property type="nucleotide sequence ID" value="NZ_BASE01000028.1"/>
</dbReference>
<dbReference type="Gene3D" id="3.30.70.360">
    <property type="match status" value="1"/>
</dbReference>
<feature type="active site" evidence="5">
    <location>
        <position position="86"/>
    </location>
</feature>
<sequence length="379" mass="40935">MSDILNYLKEHSNSITDTLLRLTKAESPSHTKDLVDKCGQVLGEEFERLVGSSVEMIEKIEVGNQYKFTYGKGGDEGQILVIGHMDTVWDEGALPIRQEGNLLYGPGVFDMKGGLTITLWALKALKETSAQLNKKITFLVTTDEEVGSTHSKEIILKEAEKSSVVFVPESSIGPDGAVKTIRKGAAQFLMKVEGIAAHAGINAWDGASAIEELAYQILDLKKLENRDEGISVNVGVVKGGTRGNVIAKEAVAEIDVRITKKAQAEKITEAILNRPVFVKGTKVEVIGEIDRYPLERTEAVIQLYDELKGIAASHGYDLNEGSSGGASDGNFTSGIGIPTIDGLGPLGDGAHTEKEHVDLSNLPYRAALMAEIIQRYANK</sequence>
<dbReference type="Pfam" id="PF07687">
    <property type="entry name" value="M20_dimer"/>
    <property type="match status" value="1"/>
</dbReference>
<feature type="domain" description="Peptidase M20 dimerisation" evidence="6">
    <location>
        <begin position="182"/>
        <end position="271"/>
    </location>
</feature>
<dbReference type="InterPro" id="IPR036264">
    <property type="entry name" value="Bact_exopeptidase_dim_dom"/>
</dbReference>
<keyword evidence="2" id="KW-0479">Metal-binding</keyword>
<dbReference type="OrthoDB" id="9783294at2"/>
<dbReference type="InterPro" id="IPR002933">
    <property type="entry name" value="Peptidase_M20"/>
</dbReference>
<dbReference type="InterPro" id="IPR050072">
    <property type="entry name" value="Peptidase_M20A"/>
</dbReference>
<comment type="caution">
    <text evidence="7">The sequence shown here is derived from an EMBL/GenBank/DDBJ whole genome shotgun (WGS) entry which is preliminary data.</text>
</comment>
<evidence type="ECO:0000313" key="7">
    <source>
        <dbReference type="EMBL" id="GAM13205.1"/>
    </source>
</evidence>
<dbReference type="CDD" id="cd03885">
    <property type="entry name" value="M20_CPDG2"/>
    <property type="match status" value="1"/>
</dbReference>